<evidence type="ECO:0000313" key="1">
    <source>
        <dbReference type="EMBL" id="GFR21320.1"/>
    </source>
</evidence>
<sequence>VFHMTHYDDEIKAIHLALHQLSVYFSIPDKSVIFSDSSAALQALASNQNKQSSRVQS</sequence>
<evidence type="ECO:0000313" key="2">
    <source>
        <dbReference type="Proteomes" id="UP000887116"/>
    </source>
</evidence>
<name>A0A8X6HFV5_TRICU</name>
<comment type="caution">
    <text evidence="1">The sequence shown here is derived from an EMBL/GenBank/DDBJ whole genome shotgun (WGS) entry which is preliminary data.</text>
</comment>
<reference evidence="1" key="1">
    <citation type="submission" date="2020-07" db="EMBL/GenBank/DDBJ databases">
        <title>Multicomponent nature underlies the extraordinary mechanical properties of spider dragline silk.</title>
        <authorList>
            <person name="Kono N."/>
            <person name="Nakamura H."/>
            <person name="Mori M."/>
            <person name="Yoshida Y."/>
            <person name="Ohtoshi R."/>
            <person name="Malay A.D."/>
            <person name="Moran D.A.P."/>
            <person name="Tomita M."/>
            <person name="Numata K."/>
            <person name="Arakawa K."/>
        </authorList>
    </citation>
    <scope>NUCLEOTIDE SEQUENCE</scope>
</reference>
<keyword evidence="2" id="KW-1185">Reference proteome</keyword>
<protein>
    <submittedName>
        <fullName evidence="1">Uncharacterized protein</fullName>
    </submittedName>
</protein>
<accession>A0A8X6HFV5</accession>
<feature type="non-terminal residue" evidence="1">
    <location>
        <position position="1"/>
    </location>
</feature>
<proteinExistence type="predicted"/>
<dbReference type="AlphaFoldDB" id="A0A8X6HFV5"/>
<dbReference type="EMBL" id="BMAO01028015">
    <property type="protein sequence ID" value="GFR21320.1"/>
    <property type="molecule type" value="Genomic_DNA"/>
</dbReference>
<organism evidence="1 2">
    <name type="scientific">Trichonephila clavata</name>
    <name type="common">Joro spider</name>
    <name type="synonym">Nephila clavata</name>
    <dbReference type="NCBI Taxonomy" id="2740835"/>
    <lineage>
        <taxon>Eukaryota</taxon>
        <taxon>Metazoa</taxon>
        <taxon>Ecdysozoa</taxon>
        <taxon>Arthropoda</taxon>
        <taxon>Chelicerata</taxon>
        <taxon>Arachnida</taxon>
        <taxon>Araneae</taxon>
        <taxon>Araneomorphae</taxon>
        <taxon>Entelegynae</taxon>
        <taxon>Araneoidea</taxon>
        <taxon>Nephilidae</taxon>
        <taxon>Trichonephila</taxon>
    </lineage>
</organism>
<dbReference type="Proteomes" id="UP000887116">
    <property type="component" value="Unassembled WGS sequence"/>
</dbReference>
<gene>
    <name evidence="1" type="ORF">TNCT_231391</name>
</gene>